<accession>A0A6M1SVT7</accession>
<dbReference type="GO" id="GO:0008757">
    <property type="term" value="F:S-adenosylmethionine-dependent methyltransferase activity"/>
    <property type="evidence" value="ECO:0007669"/>
    <property type="project" value="InterPro"/>
</dbReference>
<feature type="domain" description="Methyltransferase type 11" evidence="1">
    <location>
        <begin position="32"/>
        <end position="123"/>
    </location>
</feature>
<keyword evidence="2" id="KW-0489">Methyltransferase</keyword>
<comment type="caution">
    <text evidence="2">The sequence shown here is derived from an EMBL/GenBank/DDBJ whole genome shotgun (WGS) entry which is preliminary data.</text>
</comment>
<dbReference type="PANTHER" id="PTHR43861">
    <property type="entry name" value="TRANS-ACONITATE 2-METHYLTRANSFERASE-RELATED"/>
    <property type="match status" value="1"/>
</dbReference>
<keyword evidence="3" id="KW-1185">Reference proteome</keyword>
<dbReference type="PANTHER" id="PTHR43861:SF1">
    <property type="entry name" value="TRANS-ACONITATE 2-METHYLTRANSFERASE"/>
    <property type="match status" value="1"/>
</dbReference>
<organism evidence="2 3">
    <name type="scientific">Halalkalibaculum roseum</name>
    <dbReference type="NCBI Taxonomy" id="2709311"/>
    <lineage>
        <taxon>Bacteria</taxon>
        <taxon>Pseudomonadati</taxon>
        <taxon>Balneolota</taxon>
        <taxon>Balneolia</taxon>
        <taxon>Balneolales</taxon>
        <taxon>Balneolaceae</taxon>
        <taxon>Halalkalibaculum</taxon>
    </lineage>
</organism>
<dbReference type="RefSeq" id="WP_165142132.1">
    <property type="nucleotide sequence ID" value="NZ_JAALLT010000003.1"/>
</dbReference>
<dbReference type="EMBL" id="JAALLT010000003">
    <property type="protein sequence ID" value="NGP77100.1"/>
    <property type="molecule type" value="Genomic_DNA"/>
</dbReference>
<dbReference type="InterPro" id="IPR029063">
    <property type="entry name" value="SAM-dependent_MTases_sf"/>
</dbReference>
<evidence type="ECO:0000313" key="3">
    <source>
        <dbReference type="Proteomes" id="UP000473278"/>
    </source>
</evidence>
<proteinExistence type="predicted"/>
<dbReference type="CDD" id="cd02440">
    <property type="entry name" value="AdoMet_MTases"/>
    <property type="match status" value="1"/>
</dbReference>
<dbReference type="AlphaFoldDB" id="A0A6M1SVT7"/>
<dbReference type="Proteomes" id="UP000473278">
    <property type="component" value="Unassembled WGS sequence"/>
</dbReference>
<dbReference type="SUPFAM" id="SSF53335">
    <property type="entry name" value="S-adenosyl-L-methionine-dependent methyltransferases"/>
    <property type="match status" value="1"/>
</dbReference>
<protein>
    <submittedName>
        <fullName evidence="2">Class I SAM-dependent methyltransferase</fullName>
    </submittedName>
</protein>
<keyword evidence="2" id="KW-0808">Transferase</keyword>
<reference evidence="2 3" key="1">
    <citation type="submission" date="2020-02" db="EMBL/GenBank/DDBJ databases">
        <title>Balneolaceae bacterium YR4-1, complete genome.</title>
        <authorList>
            <person name="Li Y."/>
            <person name="Wu S."/>
        </authorList>
    </citation>
    <scope>NUCLEOTIDE SEQUENCE [LARGE SCALE GENOMIC DNA]</scope>
    <source>
        <strain evidence="2 3">YR4-1</strain>
    </source>
</reference>
<dbReference type="Pfam" id="PF08241">
    <property type="entry name" value="Methyltransf_11"/>
    <property type="match status" value="1"/>
</dbReference>
<dbReference type="GO" id="GO:0032259">
    <property type="term" value="P:methylation"/>
    <property type="evidence" value="ECO:0007669"/>
    <property type="project" value="UniProtKB-KW"/>
</dbReference>
<evidence type="ECO:0000313" key="2">
    <source>
        <dbReference type="EMBL" id="NGP77100.1"/>
    </source>
</evidence>
<evidence type="ECO:0000259" key="1">
    <source>
        <dbReference type="Pfam" id="PF08241"/>
    </source>
</evidence>
<dbReference type="InterPro" id="IPR013216">
    <property type="entry name" value="Methyltransf_11"/>
</dbReference>
<sequence>MSLIDEYRNQYQWRSGERVYNFLPEMKGQTVLDMGCGVGDQARDFAKQGARVIGVDMNQELLDIARRNCPKNTRFIKSDFRNPLELNEQVDGLWSSFAVAYIADFQTVLKKWKGYIKQGGWIALTEIDNFFGHEPLNENSKELLEKYVEDAYTKGRYDFNIGRKLEDYLRNCGFQIDKTFTLNDEEFSFSGSASQDVIAAWRKRSDRMSLLQKTCGSDYEEVRHEFLSALKENEHYSKCKVISCIGTALT</sequence>
<gene>
    <name evidence="2" type="ORF">G3570_10680</name>
</gene>
<name>A0A6M1SVT7_9BACT</name>
<dbReference type="Gene3D" id="3.40.50.150">
    <property type="entry name" value="Vaccinia Virus protein VP39"/>
    <property type="match status" value="1"/>
</dbReference>